<keyword evidence="2" id="KW-1185">Reference proteome</keyword>
<comment type="caution">
    <text evidence="1">The sequence shown here is derived from an EMBL/GenBank/DDBJ whole genome shotgun (WGS) entry which is preliminary data.</text>
</comment>
<proteinExistence type="predicted"/>
<dbReference type="Proteomes" id="UP000623958">
    <property type="component" value="Unassembled WGS sequence"/>
</dbReference>
<reference evidence="1" key="2">
    <citation type="submission" date="2020-09" db="EMBL/GenBank/DDBJ databases">
        <authorList>
            <person name="Sun Q."/>
            <person name="Ohkuma M."/>
        </authorList>
    </citation>
    <scope>NUCLEOTIDE SEQUENCE</scope>
    <source>
        <strain evidence="1">JCM 13306</strain>
    </source>
</reference>
<dbReference type="EMBL" id="BNBA01000010">
    <property type="protein sequence ID" value="GHH52164.1"/>
    <property type="molecule type" value="Genomic_DNA"/>
</dbReference>
<sequence>MGLGFDHRAEGVMAEGALLLEVDADVSQQFVGQGFIEQGAICAGSFDWVVAKGKPGWMGRQRRVRTLHHLPDSSGLWWHGE</sequence>
<gene>
    <name evidence="1" type="ORF">GCM10009090_15390</name>
</gene>
<protein>
    <submittedName>
        <fullName evidence="1">Uncharacterized protein</fullName>
    </submittedName>
</protein>
<name>A0A919F7D9_9XANT</name>
<evidence type="ECO:0000313" key="2">
    <source>
        <dbReference type="Proteomes" id="UP000623958"/>
    </source>
</evidence>
<organism evidence="1 2">
    <name type="scientific">Xanthomonas boreopolis</name>
    <dbReference type="NCBI Taxonomy" id="86183"/>
    <lineage>
        <taxon>Bacteria</taxon>
        <taxon>Pseudomonadati</taxon>
        <taxon>Pseudomonadota</taxon>
        <taxon>Gammaproteobacteria</taxon>
        <taxon>Lysobacterales</taxon>
        <taxon>Lysobacteraceae</taxon>
        <taxon>Xanthomonas</taxon>
    </lineage>
</organism>
<dbReference type="AlphaFoldDB" id="A0A919F7D9"/>
<reference evidence="1" key="1">
    <citation type="journal article" date="2014" name="Int. J. Syst. Evol. Microbiol.">
        <title>Complete genome sequence of Corynebacterium casei LMG S-19264T (=DSM 44701T), isolated from a smear-ripened cheese.</title>
        <authorList>
            <consortium name="US DOE Joint Genome Institute (JGI-PGF)"/>
            <person name="Walter F."/>
            <person name="Albersmeier A."/>
            <person name="Kalinowski J."/>
            <person name="Ruckert C."/>
        </authorList>
    </citation>
    <scope>NUCLEOTIDE SEQUENCE</scope>
    <source>
        <strain evidence="1">JCM 13306</strain>
    </source>
</reference>
<evidence type="ECO:0000313" key="1">
    <source>
        <dbReference type="EMBL" id="GHH52164.1"/>
    </source>
</evidence>
<accession>A0A919F7D9</accession>